<reference evidence="2 3" key="1">
    <citation type="submission" date="2020-04" db="EMBL/GenBank/DDBJ databases">
        <title>Complete genome of a Psychrophilic, Marine, Gas Vacuolate Bacterium Polaromonas vacuolata KCTC 22033T.</title>
        <authorList>
            <person name="Hwang K."/>
            <person name="Kim K.M."/>
        </authorList>
    </citation>
    <scope>NUCLEOTIDE SEQUENCE [LARGE SCALE GENOMIC DNA]</scope>
    <source>
        <strain evidence="2 3">KCTC 22033</strain>
    </source>
</reference>
<evidence type="ECO:0000256" key="1">
    <source>
        <dbReference type="SAM" id="MobiDB-lite"/>
    </source>
</evidence>
<dbReference type="AlphaFoldDB" id="A0A6H2H5I3"/>
<feature type="compositionally biased region" description="Polar residues" evidence="1">
    <location>
        <begin position="1"/>
        <end position="31"/>
    </location>
</feature>
<dbReference type="EMBL" id="CP051461">
    <property type="protein sequence ID" value="QJC55027.1"/>
    <property type="molecule type" value="Genomic_DNA"/>
</dbReference>
<organism evidence="2 3">
    <name type="scientific">Polaromonas vacuolata</name>
    <dbReference type="NCBI Taxonomy" id="37448"/>
    <lineage>
        <taxon>Bacteria</taxon>
        <taxon>Pseudomonadati</taxon>
        <taxon>Pseudomonadota</taxon>
        <taxon>Betaproteobacteria</taxon>
        <taxon>Burkholderiales</taxon>
        <taxon>Comamonadaceae</taxon>
        <taxon>Polaromonas</taxon>
    </lineage>
</organism>
<evidence type="ECO:0000313" key="2">
    <source>
        <dbReference type="EMBL" id="QJC55027.1"/>
    </source>
</evidence>
<protein>
    <submittedName>
        <fullName evidence="2">Uncharacterized protein</fullName>
    </submittedName>
</protein>
<dbReference type="KEGG" id="pvac:HC248_00290"/>
<dbReference type="NCBIfam" id="NF045605">
    <property type="entry name" value="xseB_Acin_var"/>
    <property type="match status" value="1"/>
</dbReference>
<dbReference type="Proteomes" id="UP000502041">
    <property type="component" value="Chromosome"/>
</dbReference>
<feature type="region of interest" description="Disordered" evidence="1">
    <location>
        <begin position="95"/>
        <end position="133"/>
    </location>
</feature>
<proteinExistence type="predicted"/>
<dbReference type="RefSeq" id="WP_238342689.1">
    <property type="nucleotide sequence ID" value="NZ_CP051461.1"/>
</dbReference>
<keyword evidence="3" id="KW-1185">Reference proteome</keyword>
<feature type="compositionally biased region" description="Acidic residues" evidence="1">
    <location>
        <begin position="124"/>
        <end position="133"/>
    </location>
</feature>
<accession>A0A6H2H5I3</accession>
<evidence type="ECO:0000313" key="3">
    <source>
        <dbReference type="Proteomes" id="UP000502041"/>
    </source>
</evidence>
<gene>
    <name evidence="2" type="ORF">HC248_00290</name>
</gene>
<name>A0A6H2H5I3_9BURK</name>
<sequence>MKTTPTKAKSNADADTSVGTQATTETGSQTLAKGETFRQAYGVLQAHAETLRNQDEPNIDNLLTIVTESVAAFKVCQARIEAVEQALEKALGEAAGLVKEPRSAPKAAQSAASRAKPAEPPSPFDDDGQDIPF</sequence>
<feature type="compositionally biased region" description="Low complexity" evidence="1">
    <location>
        <begin position="104"/>
        <end position="115"/>
    </location>
</feature>
<feature type="region of interest" description="Disordered" evidence="1">
    <location>
        <begin position="1"/>
        <end position="34"/>
    </location>
</feature>